<organism evidence="2 3">
    <name type="scientific">Caballeronia calidae</name>
    <dbReference type="NCBI Taxonomy" id="1777139"/>
    <lineage>
        <taxon>Bacteria</taxon>
        <taxon>Pseudomonadati</taxon>
        <taxon>Pseudomonadota</taxon>
        <taxon>Betaproteobacteria</taxon>
        <taxon>Burkholderiales</taxon>
        <taxon>Burkholderiaceae</taxon>
        <taxon>Caballeronia</taxon>
    </lineage>
</organism>
<dbReference type="EMBL" id="FCOX02000026">
    <property type="protein sequence ID" value="SAK87799.1"/>
    <property type="molecule type" value="Genomic_DNA"/>
</dbReference>
<sequence>MPEPLTYSRPLMNCRLVLHLSSTISVLPMRVRYLERIIKGHAYECANRPGKQTALALPARQPGEGQESDARHPDHARQRISHAVSVRPAPLKVSFERTGGSTVLAKIR</sequence>
<evidence type="ECO:0000313" key="2">
    <source>
        <dbReference type="EMBL" id="SAK87799.1"/>
    </source>
</evidence>
<protein>
    <submittedName>
        <fullName evidence="2">Uncharacterized protein</fullName>
    </submittedName>
</protein>
<gene>
    <name evidence="2" type="ORF">AWB78_04559</name>
</gene>
<feature type="compositionally biased region" description="Basic and acidic residues" evidence="1">
    <location>
        <begin position="68"/>
        <end position="77"/>
    </location>
</feature>
<evidence type="ECO:0000256" key="1">
    <source>
        <dbReference type="SAM" id="MobiDB-lite"/>
    </source>
</evidence>
<comment type="caution">
    <text evidence="2">The sequence shown here is derived from an EMBL/GenBank/DDBJ whole genome shotgun (WGS) entry which is preliminary data.</text>
</comment>
<name>A0A158CZT9_9BURK</name>
<keyword evidence="3" id="KW-1185">Reference proteome</keyword>
<dbReference type="AlphaFoldDB" id="A0A158CZT9"/>
<evidence type="ECO:0000313" key="3">
    <source>
        <dbReference type="Proteomes" id="UP000071859"/>
    </source>
</evidence>
<feature type="region of interest" description="Disordered" evidence="1">
    <location>
        <begin position="58"/>
        <end position="83"/>
    </location>
</feature>
<proteinExistence type="predicted"/>
<reference evidence="2" key="1">
    <citation type="submission" date="2016-01" db="EMBL/GenBank/DDBJ databases">
        <authorList>
            <person name="Peeters C."/>
        </authorList>
    </citation>
    <scope>NUCLEOTIDE SEQUENCE</scope>
    <source>
        <strain evidence="2">LMG 29321</strain>
    </source>
</reference>
<dbReference type="Proteomes" id="UP000071859">
    <property type="component" value="Unassembled WGS sequence"/>
</dbReference>
<accession>A0A158CZT9</accession>